<gene>
    <name evidence="1" type="ORF">XU08_C0007G0024</name>
</gene>
<organism evidence="1 2">
    <name type="scientific">candidate division WWE3 bacterium CSP1-7</name>
    <dbReference type="NCBI Taxonomy" id="1576480"/>
    <lineage>
        <taxon>Bacteria</taxon>
        <taxon>Katanobacteria</taxon>
    </lineage>
</organism>
<proteinExistence type="predicted"/>
<dbReference type="Proteomes" id="UP000051297">
    <property type="component" value="Unassembled WGS sequence"/>
</dbReference>
<dbReference type="EMBL" id="LDXK01000007">
    <property type="protein sequence ID" value="KRT67204.1"/>
    <property type="molecule type" value="Genomic_DNA"/>
</dbReference>
<comment type="caution">
    <text evidence="1">The sequence shown here is derived from an EMBL/GenBank/DDBJ whole genome shotgun (WGS) entry which is preliminary data.</text>
</comment>
<sequence length="50" mass="5632">MLSISPHDITALVAQWSSRAKFWAAGDGHRWRLAATYVLLALQARPVERL</sequence>
<evidence type="ECO:0000313" key="1">
    <source>
        <dbReference type="EMBL" id="KRT67204.1"/>
    </source>
</evidence>
<protein>
    <submittedName>
        <fullName evidence="1">Uncharacterized protein</fullName>
    </submittedName>
</protein>
<accession>A0A0T5ZWM4</accession>
<dbReference type="AlphaFoldDB" id="A0A0T5ZWM4"/>
<name>A0A0T5ZWM4_UNCKA</name>
<evidence type="ECO:0000313" key="2">
    <source>
        <dbReference type="Proteomes" id="UP000051297"/>
    </source>
</evidence>
<reference evidence="1 2" key="1">
    <citation type="submission" date="2015-05" db="EMBL/GenBank/DDBJ databases">
        <title>Critical biogeochemical functions in the subsurface are associated with bacteria from new phyla and little studied lineages.</title>
        <authorList>
            <person name="Hug L.A."/>
            <person name="Thomas B.C."/>
            <person name="Sharon I."/>
            <person name="Brown C.T."/>
            <person name="Sharma R."/>
            <person name="Hettich R.L."/>
            <person name="Wilkins M.J."/>
            <person name="Williams K.H."/>
            <person name="Singh A."/>
            <person name="Banfield J.F."/>
        </authorList>
    </citation>
    <scope>NUCLEOTIDE SEQUENCE [LARGE SCALE GENOMIC DNA]</scope>
    <source>
        <strain evidence="1">CSP1-7</strain>
    </source>
</reference>